<dbReference type="OrthoDB" id="9788221at2"/>
<protein>
    <submittedName>
        <fullName evidence="4">Isomerase</fullName>
    </submittedName>
</protein>
<comment type="similarity">
    <text evidence="1">Belongs to the PhzF family.</text>
</comment>
<dbReference type="EMBL" id="LTAO01000036">
    <property type="protein sequence ID" value="KYG27684.1"/>
    <property type="molecule type" value="Genomic_DNA"/>
</dbReference>
<dbReference type="Gene3D" id="3.10.310.10">
    <property type="entry name" value="Diaminopimelate Epimerase, Chain A, domain 1"/>
    <property type="match status" value="2"/>
</dbReference>
<reference evidence="4" key="1">
    <citation type="submission" date="2016-02" db="EMBL/GenBank/DDBJ databases">
        <title>Genome sequence of Bacillus trypoxylicola KCTC 13244(T).</title>
        <authorList>
            <person name="Jeong H."/>
            <person name="Park S.-H."/>
            <person name="Choi S.-K."/>
        </authorList>
    </citation>
    <scope>NUCLEOTIDE SEQUENCE [LARGE SCALE GENOMIC DNA]</scope>
    <source>
        <strain evidence="4">KCTC 13244</strain>
    </source>
</reference>
<name>A0A161PYN4_9BACI</name>
<dbReference type="InterPro" id="IPR003719">
    <property type="entry name" value="Phenazine_PhzF-like"/>
</dbReference>
<comment type="caution">
    <text evidence="4">The sequence shown here is derived from an EMBL/GenBank/DDBJ whole genome shotgun (WGS) entry which is preliminary data.</text>
</comment>
<dbReference type="GO" id="GO:0016853">
    <property type="term" value="F:isomerase activity"/>
    <property type="evidence" value="ECO:0007669"/>
    <property type="project" value="UniProtKB-KW"/>
</dbReference>
<evidence type="ECO:0000313" key="5">
    <source>
        <dbReference type="Proteomes" id="UP000075806"/>
    </source>
</evidence>
<sequence length="302" mass="33793">MQSVTVYHYDAFTNEPNLGNPAGLVLQADDLTEKEMQEIAFKIGFNETSFHLKSEVADLKIRYFTPGHEMNLCGHATVATLFALKSMNFLSTKKKITIETNAGILPILIEEVDNSFRITMKQASPQFQDFKGSKSDIAQAIGLKEEDISNHHPIVYGSTGIWTLLIPINSLEAFKRMKPHNQAFPSILKEIPNASVHPFCLDAFDSEADMHARHFSSPYSGTIEDAVTGTASGVMGAYFATYIEQLSKPSYQLIIEQGNEMNKKGKVYVSVQQFEEKELEIFMSGTAVYVDEYELLLTEKIL</sequence>
<gene>
    <name evidence="4" type="ORF">AZF04_10865</name>
</gene>
<evidence type="ECO:0000313" key="4">
    <source>
        <dbReference type="EMBL" id="KYG27684.1"/>
    </source>
</evidence>
<evidence type="ECO:0000256" key="1">
    <source>
        <dbReference type="ARBA" id="ARBA00008270"/>
    </source>
</evidence>
<dbReference type="Pfam" id="PF02567">
    <property type="entry name" value="PhzC-PhzF"/>
    <property type="match status" value="1"/>
</dbReference>
<evidence type="ECO:0000256" key="2">
    <source>
        <dbReference type="ARBA" id="ARBA00023235"/>
    </source>
</evidence>
<keyword evidence="2 4" id="KW-0413">Isomerase</keyword>
<organism evidence="4 5">
    <name type="scientific">Alkalihalobacillus trypoxylicola</name>
    <dbReference type="NCBI Taxonomy" id="519424"/>
    <lineage>
        <taxon>Bacteria</taxon>
        <taxon>Bacillati</taxon>
        <taxon>Bacillota</taxon>
        <taxon>Bacilli</taxon>
        <taxon>Bacillales</taxon>
        <taxon>Bacillaceae</taxon>
        <taxon>Alkalihalobacillus</taxon>
    </lineage>
</organism>
<dbReference type="PANTHER" id="PTHR13774:SF17">
    <property type="entry name" value="PHENAZINE BIOSYNTHESIS-LIKE DOMAIN-CONTAINING PROTEIN"/>
    <property type="match status" value="1"/>
</dbReference>
<dbReference type="RefSeq" id="WP_061949813.1">
    <property type="nucleotide sequence ID" value="NZ_LTAO01000036.1"/>
</dbReference>
<dbReference type="Proteomes" id="UP000075806">
    <property type="component" value="Unassembled WGS sequence"/>
</dbReference>
<dbReference type="PANTHER" id="PTHR13774">
    <property type="entry name" value="PHENAZINE BIOSYNTHESIS PROTEIN"/>
    <property type="match status" value="1"/>
</dbReference>
<accession>A0A161PYN4</accession>
<evidence type="ECO:0000256" key="3">
    <source>
        <dbReference type="PIRSR" id="PIRSR016184-1"/>
    </source>
</evidence>
<dbReference type="GO" id="GO:0005737">
    <property type="term" value="C:cytoplasm"/>
    <property type="evidence" value="ECO:0007669"/>
    <property type="project" value="TreeGrafter"/>
</dbReference>
<dbReference type="NCBIfam" id="TIGR00654">
    <property type="entry name" value="PhzF_family"/>
    <property type="match status" value="1"/>
</dbReference>
<dbReference type="SUPFAM" id="SSF54506">
    <property type="entry name" value="Diaminopimelate epimerase-like"/>
    <property type="match status" value="1"/>
</dbReference>
<dbReference type="PIRSF" id="PIRSF016184">
    <property type="entry name" value="PhzC_PhzF"/>
    <property type="match status" value="1"/>
</dbReference>
<keyword evidence="5" id="KW-1185">Reference proteome</keyword>
<dbReference type="AlphaFoldDB" id="A0A161PYN4"/>
<proteinExistence type="inferred from homology"/>
<feature type="active site" evidence="3">
    <location>
        <position position="47"/>
    </location>
</feature>